<evidence type="ECO:0000313" key="2">
    <source>
        <dbReference type="EMBL" id="KAF7760851.1"/>
    </source>
</evidence>
<reference evidence="2 3" key="1">
    <citation type="journal article" name="Sci. Rep.">
        <title>Telomere-to-telomere assembled and centromere annotated genomes of the two main subspecies of the button mushroom Agaricus bisporus reveal especially polymorphic chromosome ends.</title>
        <authorList>
            <person name="Sonnenberg A.S.M."/>
            <person name="Sedaghat-Telgerd N."/>
            <person name="Lavrijssen B."/>
            <person name="Ohm R.A."/>
            <person name="Hendrickx P.M."/>
            <person name="Scholtmeijer K."/>
            <person name="Baars J.J.P."/>
            <person name="van Peer A."/>
        </authorList>
    </citation>
    <scope>NUCLEOTIDE SEQUENCE [LARGE SCALE GENOMIC DNA]</scope>
    <source>
        <strain evidence="2 3">H119_p4</strain>
    </source>
</reference>
<name>A0A8H7C2N1_AGABI</name>
<comment type="caution">
    <text evidence="2">The sequence shown here is derived from an EMBL/GenBank/DDBJ whole genome shotgun (WGS) entry which is preliminary data.</text>
</comment>
<dbReference type="Proteomes" id="UP000629468">
    <property type="component" value="Unassembled WGS sequence"/>
</dbReference>
<evidence type="ECO:0000313" key="3">
    <source>
        <dbReference type="Proteomes" id="UP000629468"/>
    </source>
</evidence>
<feature type="transmembrane region" description="Helical" evidence="1">
    <location>
        <begin position="169"/>
        <end position="190"/>
    </location>
</feature>
<dbReference type="EMBL" id="JABXXO010000014">
    <property type="protein sequence ID" value="KAF7760851.1"/>
    <property type="molecule type" value="Genomic_DNA"/>
</dbReference>
<proteinExistence type="predicted"/>
<keyword evidence="1" id="KW-0812">Transmembrane</keyword>
<keyword evidence="1" id="KW-0472">Membrane</keyword>
<feature type="transmembrane region" description="Helical" evidence="1">
    <location>
        <begin position="135"/>
        <end position="157"/>
    </location>
</feature>
<dbReference type="AlphaFoldDB" id="A0A8H7C2N1"/>
<organism evidence="2 3">
    <name type="scientific">Agaricus bisporus var. burnettii</name>
    <dbReference type="NCBI Taxonomy" id="192524"/>
    <lineage>
        <taxon>Eukaryota</taxon>
        <taxon>Fungi</taxon>
        <taxon>Dikarya</taxon>
        <taxon>Basidiomycota</taxon>
        <taxon>Agaricomycotina</taxon>
        <taxon>Agaricomycetes</taxon>
        <taxon>Agaricomycetidae</taxon>
        <taxon>Agaricales</taxon>
        <taxon>Agaricineae</taxon>
        <taxon>Agaricaceae</taxon>
        <taxon>Agaricus</taxon>
    </lineage>
</organism>
<evidence type="ECO:0000256" key="1">
    <source>
        <dbReference type="SAM" id="Phobius"/>
    </source>
</evidence>
<protein>
    <submittedName>
        <fullName evidence="2">Uncharacterized protein</fullName>
    </submittedName>
</protein>
<accession>A0A8H7C2N1</accession>
<keyword evidence="1" id="KW-1133">Transmembrane helix</keyword>
<gene>
    <name evidence="2" type="ORF">Agabi119p4_10260</name>
</gene>
<sequence length="326" mass="36364">MDSQPIKKLLVAIASHVASMTSGVEAATAVAITCVGGQSFGTFLVYIANFDFQCRHQGMKLAFGEETEIFKVVGNHPPAELTSNDYDRFVKAALEAYEARDEAAAASGHNIVDDRQNYFLRHYTNFPVIRWGRTVYPLAVAITYTFIALGSIPFLFSSRIILQPEVSSIILEVLSIVAFLIVSVYSWLILRIERQVCYVAITENCVNNGMVGDFQKLRSLAAPYPNDAKEAIGNMRQVLPSLLTMESDTLLMPIMSIRTLVEDEPASWPLLLNDLRGILMASSLWLVPLEGSKIDWDCTRLQNFDLKSHLHKGWSMPVFGPPQKEE</sequence>